<protein>
    <submittedName>
        <fullName evidence="2">Uncharacterized protein</fullName>
    </submittedName>
</protein>
<evidence type="ECO:0000313" key="2">
    <source>
        <dbReference type="EMBL" id="QOR74227.1"/>
    </source>
</evidence>
<dbReference type="EMBL" id="CP063145">
    <property type="protein sequence ID" value="QOR74227.1"/>
    <property type="molecule type" value="Genomic_DNA"/>
</dbReference>
<name>A0A7M1T4J8_9FLAO</name>
<sequence length="61" mass="6879">MAPTHTRRRRLASHRRQPAIPPPAEDHRGKLHGMLPRVPLATPEAARCRLMQRPLAILMSG</sequence>
<dbReference type="Proteomes" id="UP000593605">
    <property type="component" value="Chromosome"/>
</dbReference>
<evidence type="ECO:0000256" key="1">
    <source>
        <dbReference type="SAM" id="MobiDB-lite"/>
    </source>
</evidence>
<feature type="compositionally biased region" description="Basic residues" evidence="1">
    <location>
        <begin position="1"/>
        <end position="17"/>
    </location>
</feature>
<evidence type="ECO:0000313" key="3">
    <source>
        <dbReference type="Proteomes" id="UP000593605"/>
    </source>
</evidence>
<reference evidence="2 3" key="1">
    <citation type="submission" date="2020-10" db="EMBL/GenBank/DDBJ databases">
        <title>Complete genome of Cruoricapor ignavus strain M1214 isolated from the blood culture of a febrile patient.</title>
        <authorList>
            <person name="Guglielmino C.J.D."/>
        </authorList>
    </citation>
    <scope>NUCLEOTIDE SEQUENCE [LARGE SCALE GENOMIC DNA]</scope>
    <source>
        <strain evidence="2 3">M1214</strain>
    </source>
</reference>
<organism evidence="2 3">
    <name type="scientific">Cruoricaptor ignavus</name>
    <dbReference type="NCBI Taxonomy" id="1118202"/>
    <lineage>
        <taxon>Bacteria</taxon>
        <taxon>Pseudomonadati</taxon>
        <taxon>Bacteroidota</taxon>
        <taxon>Flavobacteriia</taxon>
        <taxon>Flavobacteriales</taxon>
        <taxon>Weeksellaceae</taxon>
        <taxon>Cruoricaptor</taxon>
    </lineage>
</organism>
<proteinExistence type="predicted"/>
<dbReference type="RefSeq" id="WP_193440269.1">
    <property type="nucleotide sequence ID" value="NZ_CP063145.1"/>
</dbReference>
<gene>
    <name evidence="2" type="ORF">IMZ16_01940</name>
</gene>
<dbReference type="AlphaFoldDB" id="A0A7M1T4J8"/>
<feature type="region of interest" description="Disordered" evidence="1">
    <location>
        <begin position="1"/>
        <end position="33"/>
    </location>
</feature>
<accession>A0A7M1T4J8</accession>
<dbReference type="KEGG" id="civ:IMZ16_01940"/>